<organism evidence="1 3">
    <name type="scientific">Smittium culicis</name>
    <dbReference type="NCBI Taxonomy" id="133412"/>
    <lineage>
        <taxon>Eukaryota</taxon>
        <taxon>Fungi</taxon>
        <taxon>Fungi incertae sedis</taxon>
        <taxon>Zoopagomycota</taxon>
        <taxon>Kickxellomycotina</taxon>
        <taxon>Harpellomycetes</taxon>
        <taxon>Harpellales</taxon>
        <taxon>Legeriomycetaceae</taxon>
        <taxon>Smittium</taxon>
    </lineage>
</organism>
<dbReference type="EMBL" id="LSSM01002124">
    <property type="protein sequence ID" value="OMJ22980.1"/>
    <property type="molecule type" value="Genomic_DNA"/>
</dbReference>
<proteinExistence type="predicted"/>
<gene>
    <name evidence="2" type="ORF">AYI69_g5170</name>
    <name evidence="1" type="ORF">AYI69_g5447</name>
</gene>
<evidence type="ECO:0000313" key="2">
    <source>
        <dbReference type="EMBL" id="OMJ22980.1"/>
    </source>
</evidence>
<evidence type="ECO:0000313" key="1">
    <source>
        <dbReference type="EMBL" id="OMJ22293.1"/>
    </source>
</evidence>
<evidence type="ECO:0000313" key="3">
    <source>
        <dbReference type="Proteomes" id="UP000187429"/>
    </source>
</evidence>
<dbReference type="AlphaFoldDB" id="A0A1R1Y5X1"/>
<dbReference type="EMBL" id="LSSM01002292">
    <property type="protein sequence ID" value="OMJ22293.1"/>
    <property type="molecule type" value="Genomic_DNA"/>
</dbReference>
<comment type="caution">
    <text evidence="1">The sequence shown here is derived from an EMBL/GenBank/DDBJ whole genome shotgun (WGS) entry which is preliminary data.</text>
</comment>
<name>A0A1R1Y5X1_9FUNG</name>
<accession>A0A1R1Y5X1</accession>
<reference evidence="3" key="2">
    <citation type="submission" date="2017-01" db="EMBL/GenBank/DDBJ databases">
        <authorList>
            <person name="Wang Y."/>
            <person name="White M."/>
            <person name="Kvist S."/>
            <person name="Moncalvo J.-M."/>
        </authorList>
    </citation>
    <scope>NUCLEOTIDE SEQUENCE [LARGE SCALE GENOMIC DNA]</scope>
    <source>
        <strain evidence="3">ID-206-W2</strain>
    </source>
</reference>
<reference evidence="1" key="1">
    <citation type="submission" date="2017-01" db="EMBL/GenBank/DDBJ databases">
        <authorList>
            <person name="Mah S.A."/>
            <person name="Swanson W.J."/>
            <person name="Moy G.W."/>
            <person name="Vacquier V.D."/>
        </authorList>
    </citation>
    <scope>NUCLEOTIDE SEQUENCE [LARGE SCALE GENOMIC DNA]</scope>
    <source>
        <strain evidence="1">ID-206-W2</strain>
    </source>
</reference>
<feature type="non-terminal residue" evidence="1">
    <location>
        <position position="23"/>
    </location>
</feature>
<dbReference type="Proteomes" id="UP000187429">
    <property type="component" value="Unassembled WGS sequence"/>
</dbReference>
<protein>
    <submittedName>
        <fullName evidence="1">Uncharacterized protein</fullName>
    </submittedName>
</protein>
<sequence length="23" mass="2559">MMNSLISEKIVSSVATYLIQLCD</sequence>
<keyword evidence="3" id="KW-1185">Reference proteome</keyword>